<evidence type="ECO:0000313" key="8">
    <source>
        <dbReference type="EMBL" id="NYF77883.1"/>
    </source>
</evidence>
<keyword evidence="5 6" id="KW-0472">Membrane</keyword>
<keyword evidence="9" id="KW-1185">Reference proteome</keyword>
<evidence type="ECO:0000256" key="5">
    <source>
        <dbReference type="ARBA" id="ARBA00023136"/>
    </source>
</evidence>
<proteinExistence type="predicted"/>
<feature type="transmembrane region" description="Helical" evidence="6">
    <location>
        <begin position="312"/>
        <end position="331"/>
    </location>
</feature>
<feature type="transmembrane region" description="Helical" evidence="6">
    <location>
        <begin position="275"/>
        <end position="300"/>
    </location>
</feature>
<dbReference type="PANTHER" id="PTHR30294">
    <property type="entry name" value="MEMBRANE COMPONENT OF ABC TRANSPORTER YHHJ-RELATED"/>
    <property type="match status" value="1"/>
</dbReference>
<accession>A0A7Y9PEU9</accession>
<dbReference type="GO" id="GO:0140359">
    <property type="term" value="F:ABC-type transporter activity"/>
    <property type="evidence" value="ECO:0007669"/>
    <property type="project" value="InterPro"/>
</dbReference>
<feature type="transmembrane region" description="Helical" evidence="6">
    <location>
        <begin position="234"/>
        <end position="255"/>
    </location>
</feature>
<evidence type="ECO:0000256" key="4">
    <source>
        <dbReference type="ARBA" id="ARBA00022989"/>
    </source>
</evidence>
<keyword evidence="4 6" id="KW-1133">Transmembrane helix</keyword>
<evidence type="ECO:0000256" key="1">
    <source>
        <dbReference type="ARBA" id="ARBA00004651"/>
    </source>
</evidence>
<evidence type="ECO:0000259" key="7">
    <source>
        <dbReference type="Pfam" id="PF12698"/>
    </source>
</evidence>
<comment type="caution">
    <text evidence="8">The sequence shown here is derived from an EMBL/GenBank/DDBJ whole genome shotgun (WGS) entry which is preliminary data.</text>
</comment>
<evidence type="ECO:0000256" key="6">
    <source>
        <dbReference type="SAM" id="Phobius"/>
    </source>
</evidence>
<dbReference type="InterPro" id="IPR051449">
    <property type="entry name" value="ABC-2_transporter_component"/>
</dbReference>
<sequence>MHNVWLIAKREYLERIRTKSFLVMTVLIPLLMGGGIFGSAFLGGRTQSHSHIAIVSPDLQIATDLQAELEHGKHSKMVVDVISPAGADTRSVLDGELADKQLDGYLWITPATSANARPSFAWTPKAKADIITKDTISSALRTVLTRESLAHRGMVASDVDALMQPVDLDSSQAGKNDDSMSAFYSAYALFFLMYFVIMLYGMNVARSIIEEKTSRVFEVLLATIRPEEMMAGKVIGVGSVGLTQVGIWLVTAIILTSTSLVAHFTGSDVHIPLTAMQIVFFVVFFLLGYILYSSIAAALGAMTNSEQELQQLNMFLVMPLALCMFSLSVVIPNPDGVASTVLSFIPFCTPLIMYMRISMGHPSGLQIAASIGLMLVTIYAILWVASRIYRVGILMYGKKPNLPEILRWLKYS</sequence>
<protein>
    <submittedName>
        <fullName evidence="8">ABC-2 type transport system permease protein</fullName>
    </submittedName>
</protein>
<evidence type="ECO:0000256" key="2">
    <source>
        <dbReference type="ARBA" id="ARBA00022475"/>
    </source>
</evidence>
<comment type="subcellular location">
    <subcellularLocation>
        <location evidence="1">Cell membrane</location>
        <topology evidence="1">Multi-pass membrane protein</topology>
    </subcellularLocation>
</comment>
<dbReference type="AlphaFoldDB" id="A0A7Y9PEU9"/>
<keyword evidence="2" id="KW-1003">Cell membrane</keyword>
<dbReference type="Proteomes" id="UP000589520">
    <property type="component" value="Unassembled WGS sequence"/>
</dbReference>
<name>A0A7Y9PEU9_9BACT</name>
<reference evidence="8 9" key="1">
    <citation type="submission" date="2020-07" db="EMBL/GenBank/DDBJ databases">
        <title>Genomic Encyclopedia of Type Strains, Phase IV (KMG-V): Genome sequencing to study the core and pangenomes of soil and plant-associated prokaryotes.</title>
        <authorList>
            <person name="Whitman W."/>
        </authorList>
    </citation>
    <scope>NUCLEOTIDE SEQUENCE [LARGE SCALE GENOMIC DNA]</scope>
    <source>
        <strain evidence="8 9">X4EP2</strain>
    </source>
</reference>
<feature type="transmembrane region" description="Helical" evidence="6">
    <location>
        <begin position="367"/>
        <end position="389"/>
    </location>
</feature>
<dbReference type="RefSeq" id="WP_179486836.1">
    <property type="nucleotide sequence ID" value="NZ_JACCCW010000001.1"/>
</dbReference>
<evidence type="ECO:0000313" key="9">
    <source>
        <dbReference type="Proteomes" id="UP000589520"/>
    </source>
</evidence>
<dbReference type="EMBL" id="JACCCW010000001">
    <property type="protein sequence ID" value="NYF77883.1"/>
    <property type="molecule type" value="Genomic_DNA"/>
</dbReference>
<dbReference type="InterPro" id="IPR013525">
    <property type="entry name" value="ABC2_TM"/>
</dbReference>
<evidence type="ECO:0000256" key="3">
    <source>
        <dbReference type="ARBA" id="ARBA00022692"/>
    </source>
</evidence>
<dbReference type="GO" id="GO:0005886">
    <property type="term" value="C:plasma membrane"/>
    <property type="evidence" value="ECO:0007669"/>
    <property type="project" value="UniProtKB-SubCell"/>
</dbReference>
<organism evidence="8 9">
    <name type="scientific">Granulicella arctica</name>
    <dbReference type="NCBI Taxonomy" id="940613"/>
    <lineage>
        <taxon>Bacteria</taxon>
        <taxon>Pseudomonadati</taxon>
        <taxon>Acidobacteriota</taxon>
        <taxon>Terriglobia</taxon>
        <taxon>Terriglobales</taxon>
        <taxon>Acidobacteriaceae</taxon>
        <taxon>Granulicella</taxon>
    </lineage>
</organism>
<gene>
    <name evidence="8" type="ORF">HDF17_000170</name>
</gene>
<keyword evidence="3 6" id="KW-0812">Transmembrane</keyword>
<feature type="transmembrane region" description="Helical" evidence="6">
    <location>
        <begin position="21"/>
        <end position="42"/>
    </location>
</feature>
<feature type="domain" description="ABC-2 type transporter transmembrane" evidence="7">
    <location>
        <begin position="19"/>
        <end position="386"/>
    </location>
</feature>
<feature type="transmembrane region" description="Helical" evidence="6">
    <location>
        <begin position="184"/>
        <end position="205"/>
    </location>
</feature>
<dbReference type="PANTHER" id="PTHR30294:SF29">
    <property type="entry name" value="MULTIDRUG ABC TRANSPORTER PERMEASE YBHS-RELATED"/>
    <property type="match status" value="1"/>
</dbReference>
<dbReference type="Pfam" id="PF12698">
    <property type="entry name" value="ABC2_membrane_3"/>
    <property type="match status" value="1"/>
</dbReference>